<reference evidence="1 2" key="1">
    <citation type="submission" date="2013-10" db="EMBL/GenBank/DDBJ databases">
        <title>The Genome Sequence of Streptococcus parasanguinis CC87K.</title>
        <authorList>
            <consortium name="The Broad Institute Genomics Platform"/>
            <person name="Earl A."/>
            <person name="Allen-Vercoe E."/>
            <person name="Daigneault M."/>
            <person name="Young S.K."/>
            <person name="Zeng Q."/>
            <person name="Gargeya S."/>
            <person name="Fitzgerald M."/>
            <person name="Abouelleil A."/>
            <person name="Alvarado L."/>
            <person name="Chapman S.B."/>
            <person name="Gainer-Dewar J."/>
            <person name="Goldberg J."/>
            <person name="Griggs A."/>
            <person name="Gujja S."/>
            <person name="Hansen M."/>
            <person name="Howarth C."/>
            <person name="Imamovic A."/>
            <person name="Ireland A."/>
            <person name="Larimer J."/>
            <person name="McCowan C."/>
            <person name="Murphy C."/>
            <person name="Pearson M."/>
            <person name="Poon T.W."/>
            <person name="Priest M."/>
            <person name="Roberts A."/>
            <person name="Saif S."/>
            <person name="Shea T."/>
            <person name="Sykes S."/>
            <person name="Wortman J."/>
            <person name="Nusbaum C."/>
            <person name="Birren B."/>
        </authorList>
    </citation>
    <scope>NUCLEOTIDE SEQUENCE [LARGE SCALE GENOMIC DNA]</scope>
    <source>
        <strain evidence="1 2">CC87K</strain>
    </source>
</reference>
<organism evidence="1 2">
    <name type="scientific">Streptococcus parasanguinis CC87K</name>
    <dbReference type="NCBI Taxonomy" id="1073372"/>
    <lineage>
        <taxon>Bacteria</taxon>
        <taxon>Bacillati</taxon>
        <taxon>Bacillota</taxon>
        <taxon>Bacilli</taxon>
        <taxon>Lactobacillales</taxon>
        <taxon>Streptococcaceae</taxon>
        <taxon>Streptococcus</taxon>
    </lineage>
</organism>
<dbReference type="HOGENOM" id="CLU_110269_0_0_9"/>
<accession>V8BAU1</accession>
<keyword evidence="2" id="KW-1185">Reference proteome</keyword>
<comment type="caution">
    <text evidence="1">The sequence shown here is derived from an EMBL/GenBank/DDBJ whole genome shotgun (WGS) entry which is preliminary data.</text>
</comment>
<dbReference type="Proteomes" id="UP000018716">
    <property type="component" value="Unassembled WGS sequence"/>
</dbReference>
<gene>
    <name evidence="1" type="ORF">HMPREF1195_01486</name>
</gene>
<name>V8BAU1_STRPA</name>
<protein>
    <submittedName>
        <fullName evidence="1">Uncharacterized protein</fullName>
    </submittedName>
</protein>
<proteinExistence type="predicted"/>
<evidence type="ECO:0000313" key="2">
    <source>
        <dbReference type="Proteomes" id="UP000018716"/>
    </source>
</evidence>
<dbReference type="EMBL" id="AZJD01000007">
    <property type="protein sequence ID" value="ETD11897.1"/>
    <property type="molecule type" value="Genomic_DNA"/>
</dbReference>
<dbReference type="RefSeq" id="WP_023919510.1">
    <property type="nucleotide sequence ID" value="NZ_KI669402.1"/>
</dbReference>
<dbReference type="OrthoDB" id="2223456at2"/>
<dbReference type="PATRIC" id="fig|1073372.3.peg.1524"/>
<sequence>MKFTIEALYALHIFNDYSNDLVFLPTPFKEGEGKKEGLLRILETGYEDLKKMGLVLDNKPTEKCAEYGLYLKEYHDAEYHCQIDLNYFYAPQVDEFNNMAVIIHQDDEGLYHINRTGDLVFLAFLMQHHPVLQNADDKIKDYLHSQWEEEAYLRFMVHHGNDEGIHITVANFGKITQDILYVTNSEHLYKYDLEHQLLCSIDSEQLKKEILGKLKVKVYNGG</sequence>
<dbReference type="AlphaFoldDB" id="V8BAU1"/>
<evidence type="ECO:0000313" key="1">
    <source>
        <dbReference type="EMBL" id="ETD11897.1"/>
    </source>
</evidence>